<dbReference type="EMBL" id="FNIX01000008">
    <property type="protein sequence ID" value="SDP41065.1"/>
    <property type="molecule type" value="Genomic_DNA"/>
</dbReference>
<feature type="signal peptide" evidence="1">
    <location>
        <begin position="1"/>
        <end position="27"/>
    </location>
</feature>
<dbReference type="Proteomes" id="UP000199691">
    <property type="component" value="Unassembled WGS sequence"/>
</dbReference>
<reference evidence="3" key="1">
    <citation type="submission" date="2016-10" db="EMBL/GenBank/DDBJ databases">
        <authorList>
            <person name="Varghese N."/>
            <person name="Submissions S."/>
        </authorList>
    </citation>
    <scope>NUCLEOTIDE SEQUENCE [LARGE SCALE GENOMIC DNA]</scope>
    <source>
        <strain evidence="3">CGMCC 4.6609</strain>
    </source>
</reference>
<dbReference type="Pfam" id="PF14885">
    <property type="entry name" value="GHL15"/>
    <property type="match status" value="1"/>
</dbReference>
<dbReference type="Gene3D" id="3.20.20.70">
    <property type="entry name" value="Aldolase class I"/>
    <property type="match status" value="1"/>
</dbReference>
<feature type="chain" id="PRO_5011627186" evidence="1">
    <location>
        <begin position="28"/>
        <end position="413"/>
    </location>
</feature>
<dbReference type="STRING" id="641025.SAMN05421507_10869"/>
<name>A0A1H0SH97_9PSEU</name>
<evidence type="ECO:0000313" key="2">
    <source>
        <dbReference type="EMBL" id="SDP41065.1"/>
    </source>
</evidence>
<dbReference type="GO" id="GO:0016787">
    <property type="term" value="F:hydrolase activity"/>
    <property type="evidence" value="ECO:0007669"/>
    <property type="project" value="UniProtKB-KW"/>
</dbReference>
<protein>
    <submittedName>
        <fullName evidence="2">Hypothetical glycosyl hydrolase family 15</fullName>
    </submittedName>
</protein>
<gene>
    <name evidence="2" type="ORF">SAMN05421507_10869</name>
</gene>
<dbReference type="PROSITE" id="PS51257">
    <property type="entry name" value="PROKAR_LIPOPROTEIN"/>
    <property type="match status" value="1"/>
</dbReference>
<dbReference type="InterPro" id="IPR013785">
    <property type="entry name" value="Aldolase_TIM"/>
</dbReference>
<dbReference type="InterPro" id="IPR029455">
    <property type="entry name" value="GHL15"/>
</dbReference>
<sequence length="413" mass="45509">MLSEKSLIRRFAAIALVLLSSACMVSAAEPDPTITGPAPKPLAPCAWWYGVGDSPTQWEIKAAAKHYDVVVLNAWETAAMRKLHELNPEVKVLVYKDFSSTRNYFGAVEGNRDAKYLPTGIGYFAAEQRHPSWFATDTLGQRIEWKGYPKHWQMTVWDAAYQKAWTDAVVSEVVSEGWDGVLADNDFSSLKYYSSAVLAGTPDAAGSDRLLREGLDGMLQFAGDALEKAGKMLVPNVSESQLTPGRWSAHSRYSGAMEENFGLRGDDGTGELITFQGNQFKEQRAQAALGESWLLLITHTRSDKEERVGYASAALLASPYTCWTRARPDYKSPYWSLYQDARLGEAVETANRLPNGVWNRRFSGGWVAVNPTRTSALLTPPPGLMTLKGEAVPLQLDLPAADAVVLVNRPSRQ</sequence>
<evidence type="ECO:0000256" key="1">
    <source>
        <dbReference type="SAM" id="SignalP"/>
    </source>
</evidence>
<keyword evidence="1" id="KW-0732">Signal</keyword>
<keyword evidence="3" id="KW-1185">Reference proteome</keyword>
<accession>A0A1H0SH97</accession>
<organism evidence="2 3">
    <name type="scientific">Lentzea jiangxiensis</name>
    <dbReference type="NCBI Taxonomy" id="641025"/>
    <lineage>
        <taxon>Bacteria</taxon>
        <taxon>Bacillati</taxon>
        <taxon>Actinomycetota</taxon>
        <taxon>Actinomycetes</taxon>
        <taxon>Pseudonocardiales</taxon>
        <taxon>Pseudonocardiaceae</taxon>
        <taxon>Lentzea</taxon>
    </lineage>
</organism>
<evidence type="ECO:0000313" key="3">
    <source>
        <dbReference type="Proteomes" id="UP000199691"/>
    </source>
</evidence>
<keyword evidence="2" id="KW-0378">Hydrolase</keyword>
<proteinExistence type="predicted"/>
<dbReference type="AlphaFoldDB" id="A0A1H0SH97"/>